<name>A0A246HJ70_STEMA</name>
<evidence type="ECO:0000313" key="1">
    <source>
        <dbReference type="EMBL" id="OWQ51092.1"/>
    </source>
</evidence>
<dbReference type="OrthoDB" id="5739641at2"/>
<dbReference type="EMBL" id="NIVS01000043">
    <property type="protein sequence ID" value="OWQ51092.1"/>
    <property type="molecule type" value="Genomic_DNA"/>
</dbReference>
<accession>A0A246HJ70</accession>
<dbReference type="AlphaFoldDB" id="A0A246HJ70"/>
<sequence length="193" mass="21010">MKKLLWLLVALLLVLAGVVFSGPYVTVHGLSRAIEQRDTAKLDRYVDFPMLRANLRAQLSDYVVRRAGPDMQSSLFGALLLSAGDRLSATAVDALVTPSGIGALLEGHTLWKRASNDLDSPSNDAYAGPRPARPLKGATHHFESLSRFTATTYTPQGAPVVFILQRSGLRWRLVDIRLPLDPATTAPSVLPIR</sequence>
<evidence type="ECO:0000313" key="2">
    <source>
        <dbReference type="Proteomes" id="UP000198157"/>
    </source>
</evidence>
<dbReference type="Proteomes" id="UP000198157">
    <property type="component" value="Unassembled WGS sequence"/>
</dbReference>
<comment type="caution">
    <text evidence="1">The sequence shown here is derived from an EMBL/GenBank/DDBJ whole genome shotgun (WGS) entry which is preliminary data.</text>
</comment>
<dbReference type="Pfam" id="PF11159">
    <property type="entry name" value="DUF2939"/>
    <property type="match status" value="1"/>
</dbReference>
<organism evidence="1 2">
    <name type="scientific">Stenotrophomonas maltophilia</name>
    <name type="common">Pseudomonas maltophilia</name>
    <name type="synonym">Xanthomonas maltophilia</name>
    <dbReference type="NCBI Taxonomy" id="40324"/>
    <lineage>
        <taxon>Bacteria</taxon>
        <taxon>Pseudomonadati</taxon>
        <taxon>Pseudomonadota</taxon>
        <taxon>Gammaproteobacteria</taxon>
        <taxon>Lysobacterales</taxon>
        <taxon>Lysobacteraceae</taxon>
        <taxon>Stenotrophomonas</taxon>
        <taxon>Stenotrophomonas maltophilia group</taxon>
    </lineage>
</organism>
<reference evidence="1 2" key="1">
    <citation type="submission" date="2017-06" db="EMBL/GenBank/DDBJ databases">
        <authorList>
            <person name="Kim H.J."/>
            <person name="Triplett B.A."/>
        </authorList>
    </citation>
    <scope>NUCLEOTIDE SEQUENCE [LARGE SCALE GENOMIC DNA]</scope>
    <source>
        <strain evidence="1 2">13146</strain>
    </source>
</reference>
<dbReference type="InterPro" id="IPR021330">
    <property type="entry name" value="DUF2939"/>
</dbReference>
<gene>
    <name evidence="1" type="ORF">CEE60_15330</name>
</gene>
<evidence type="ECO:0008006" key="3">
    <source>
        <dbReference type="Google" id="ProtNLM"/>
    </source>
</evidence>
<protein>
    <recommendedName>
        <fullName evidence="3">DUF2939 domain-containing protein</fullName>
    </recommendedName>
</protein>
<proteinExistence type="predicted"/>